<dbReference type="Proteomes" id="UP001591681">
    <property type="component" value="Unassembled WGS sequence"/>
</dbReference>
<evidence type="ECO:0000256" key="11">
    <source>
        <dbReference type="SAM" id="MobiDB-lite"/>
    </source>
</evidence>
<proteinExistence type="inferred from homology"/>
<evidence type="ECO:0000256" key="4">
    <source>
        <dbReference type="ARBA" id="ARBA00034725"/>
    </source>
</evidence>
<keyword evidence="3" id="KW-0378">Hydrolase</keyword>
<evidence type="ECO:0000256" key="7">
    <source>
        <dbReference type="ARBA" id="ARBA00047999"/>
    </source>
</evidence>
<name>A0ABD1KBL6_9TELE</name>
<dbReference type="EMBL" id="JBHFQA010000007">
    <property type="protein sequence ID" value="KAL2096469.1"/>
    <property type="molecule type" value="Genomic_DNA"/>
</dbReference>
<evidence type="ECO:0000256" key="1">
    <source>
        <dbReference type="ARBA" id="ARBA00022438"/>
    </source>
</evidence>
<evidence type="ECO:0000256" key="8">
    <source>
        <dbReference type="ARBA" id="ARBA00049041"/>
    </source>
</evidence>
<organism evidence="12 13">
    <name type="scientific">Coilia grayii</name>
    <name type="common">Gray's grenadier anchovy</name>
    <dbReference type="NCBI Taxonomy" id="363190"/>
    <lineage>
        <taxon>Eukaryota</taxon>
        <taxon>Metazoa</taxon>
        <taxon>Chordata</taxon>
        <taxon>Craniata</taxon>
        <taxon>Vertebrata</taxon>
        <taxon>Euteleostomi</taxon>
        <taxon>Actinopterygii</taxon>
        <taxon>Neopterygii</taxon>
        <taxon>Teleostei</taxon>
        <taxon>Clupei</taxon>
        <taxon>Clupeiformes</taxon>
        <taxon>Clupeoidei</taxon>
        <taxon>Engraulidae</taxon>
        <taxon>Coilinae</taxon>
        <taxon>Coilia</taxon>
    </lineage>
</organism>
<evidence type="ECO:0000313" key="13">
    <source>
        <dbReference type="Proteomes" id="UP001591681"/>
    </source>
</evidence>
<dbReference type="GO" id="GO:0006508">
    <property type="term" value="P:proteolysis"/>
    <property type="evidence" value="ECO:0007669"/>
    <property type="project" value="UniProtKB-KW"/>
</dbReference>
<evidence type="ECO:0000256" key="6">
    <source>
        <dbReference type="ARBA" id="ARBA00034908"/>
    </source>
</evidence>
<keyword evidence="2" id="KW-0645">Protease</keyword>
<dbReference type="InterPro" id="IPR040043">
    <property type="entry name" value="ACTMAP"/>
</dbReference>
<evidence type="ECO:0000256" key="3">
    <source>
        <dbReference type="ARBA" id="ARBA00022801"/>
    </source>
</evidence>
<accession>A0ABD1KBL6</accession>
<dbReference type="GO" id="GO:0004177">
    <property type="term" value="F:aminopeptidase activity"/>
    <property type="evidence" value="ECO:0007669"/>
    <property type="project" value="UniProtKB-KW"/>
</dbReference>
<comment type="catalytic activity">
    <reaction evidence="7">
        <text>N-terminal N(alpha)-acetyl-L-cysteinyl-L-glutamyl-[protein] + H2O = N-terminal L-glutamyl-[protein] + N-acetyl-L-cysteine</text>
        <dbReference type="Rhea" id="RHEA:74583"/>
        <dbReference type="Rhea" id="RHEA-COMP:12668"/>
        <dbReference type="Rhea" id="RHEA-COMP:18396"/>
        <dbReference type="ChEBI" id="CHEBI:15377"/>
        <dbReference type="ChEBI" id="CHEBI:64721"/>
        <dbReference type="ChEBI" id="CHEBI:78236"/>
        <dbReference type="ChEBI" id="CHEBI:193601"/>
    </reaction>
    <physiologicalReaction direction="left-to-right" evidence="7">
        <dbReference type="Rhea" id="RHEA:74584"/>
    </physiologicalReaction>
</comment>
<dbReference type="Pfam" id="PF21646">
    <property type="entry name" value="ACTMAP-like_C"/>
    <property type="match status" value="1"/>
</dbReference>
<dbReference type="PANTHER" id="PTHR28631:SF1">
    <property type="entry name" value="ACTIN MATURATION PROTEASE"/>
    <property type="match status" value="1"/>
</dbReference>
<evidence type="ECO:0000256" key="2">
    <source>
        <dbReference type="ARBA" id="ARBA00022670"/>
    </source>
</evidence>
<evidence type="ECO:0000313" key="12">
    <source>
        <dbReference type="EMBL" id="KAL2096469.1"/>
    </source>
</evidence>
<comment type="catalytic activity">
    <reaction evidence="10">
        <text>N-terminal N(alpha)-acetyl-L-methionyl-L-glutamyl-[protein] + H2O = N-terminal L-glutamyl-[protein] + N-acetyl-L-methionine</text>
        <dbReference type="Rhea" id="RHEA:74575"/>
        <dbReference type="Rhea" id="RHEA-COMP:12668"/>
        <dbReference type="Rhea" id="RHEA-COMP:12697"/>
        <dbReference type="ChEBI" id="CHEBI:15377"/>
        <dbReference type="ChEBI" id="CHEBI:64721"/>
        <dbReference type="ChEBI" id="CHEBI:71670"/>
        <dbReference type="ChEBI" id="CHEBI:133360"/>
    </reaction>
    <physiologicalReaction direction="left-to-right" evidence="10">
        <dbReference type="Rhea" id="RHEA:74576"/>
    </physiologicalReaction>
</comment>
<evidence type="ECO:0000256" key="10">
    <source>
        <dbReference type="ARBA" id="ARBA00093265"/>
    </source>
</evidence>
<dbReference type="AlphaFoldDB" id="A0ABD1KBL6"/>
<comment type="catalytic activity">
    <reaction evidence="9">
        <text>N-terminal N(alpha)-acetyl-L-methionyl-L-aspartyl-[protein] + H2O = N-terminal L-aspartyl-[protein] + N-acetyl-L-methionine</text>
        <dbReference type="Rhea" id="RHEA:74571"/>
        <dbReference type="Rhea" id="RHEA-COMP:12669"/>
        <dbReference type="Rhea" id="RHEA-COMP:12693"/>
        <dbReference type="ChEBI" id="CHEBI:15377"/>
        <dbReference type="ChEBI" id="CHEBI:64720"/>
        <dbReference type="ChEBI" id="CHEBI:71670"/>
        <dbReference type="ChEBI" id="CHEBI:133063"/>
    </reaction>
    <physiologicalReaction direction="left-to-right" evidence="9">
        <dbReference type="Rhea" id="RHEA:74572"/>
    </physiologicalReaction>
</comment>
<gene>
    <name evidence="12" type="ORF">ACEWY4_008617</name>
</gene>
<evidence type="ECO:0000256" key="5">
    <source>
        <dbReference type="ARBA" id="ARBA00034848"/>
    </source>
</evidence>
<reference evidence="12 13" key="1">
    <citation type="submission" date="2024-09" db="EMBL/GenBank/DDBJ databases">
        <title>A chromosome-level genome assembly of Gray's grenadier anchovy, Coilia grayii.</title>
        <authorList>
            <person name="Fu Z."/>
        </authorList>
    </citation>
    <scope>NUCLEOTIDE SEQUENCE [LARGE SCALE GENOMIC DNA]</scope>
    <source>
        <strain evidence="12">G4</strain>
        <tissue evidence="12">Muscle</tissue>
    </source>
</reference>
<keyword evidence="13" id="KW-1185">Reference proteome</keyword>
<sequence length="306" mass="33536">MSMENPPLPPPLLPPPPPPPPPPPKAPGPSVPGKKKLYQAIAEGKAPVEGDYEEALCLLRQRESGFRKDLQWLLLNKYVPSLIQDGPQCGLVALWMASQLLQPPKGISMDTIVQTARTKGYTIQGEMFSARDMALLAEEVCGCKAELLQGGMRGTNTPFILKHLLEGQPVLVPYDEDFNHEPCQRKGHKAHWAVVSGIMVGLTMSSLDSKQVQPDPTLPWVSMPHQGVAPLWTMDSVQDLYVLAKQGKSLKYQLWNFGVVTESNLQLRELDPQRANDGTSYVLPPGGVEMGLAGQLVLLHTRTEAS</sequence>
<comment type="similarity">
    <text evidence="4">Belongs to the ACTMAP family.</text>
</comment>
<keyword evidence="1" id="KW-0031">Aminopeptidase</keyword>
<dbReference type="PANTHER" id="PTHR28631">
    <property type="entry name" value="UPF0692 PROTEIN C19ORF54"/>
    <property type="match status" value="1"/>
</dbReference>
<feature type="region of interest" description="Disordered" evidence="11">
    <location>
        <begin position="1"/>
        <end position="35"/>
    </location>
</feature>
<dbReference type="SUPFAM" id="SSF101447">
    <property type="entry name" value="Formin homology 2 domain (FH2 domain)"/>
    <property type="match status" value="1"/>
</dbReference>
<comment type="caution">
    <text evidence="12">The sequence shown here is derived from an EMBL/GenBank/DDBJ whole genome shotgun (WGS) entry which is preliminary data.</text>
</comment>
<protein>
    <recommendedName>
        <fullName evidence="5">Actin maturation protease</fullName>
    </recommendedName>
    <alternativeName>
        <fullName evidence="6">Actin aminopeptidase ACTMAP</fullName>
    </alternativeName>
</protein>
<feature type="compositionally biased region" description="Pro residues" evidence="11">
    <location>
        <begin position="1"/>
        <end position="30"/>
    </location>
</feature>
<evidence type="ECO:0000256" key="9">
    <source>
        <dbReference type="ARBA" id="ARBA00093241"/>
    </source>
</evidence>
<comment type="catalytic activity">
    <reaction evidence="8">
        <text>N-terminal N(alpha)-acetyl-L-cysteinyl-L-aspartyl-[protein] + H2O = N-terminal L-aspartyl-[protein] + N-acetyl-L-cysteine</text>
        <dbReference type="Rhea" id="RHEA:74579"/>
        <dbReference type="Rhea" id="RHEA-COMP:12669"/>
        <dbReference type="Rhea" id="RHEA-COMP:18395"/>
        <dbReference type="ChEBI" id="CHEBI:15377"/>
        <dbReference type="ChEBI" id="CHEBI:64720"/>
        <dbReference type="ChEBI" id="CHEBI:78236"/>
        <dbReference type="ChEBI" id="CHEBI:193599"/>
    </reaction>
    <physiologicalReaction direction="left-to-right" evidence="8">
        <dbReference type="Rhea" id="RHEA:74580"/>
    </physiologicalReaction>
</comment>